<keyword evidence="1" id="KW-0812">Transmembrane</keyword>
<evidence type="ECO:0000313" key="2">
    <source>
        <dbReference type="EMBL" id="KAK6196130.1"/>
    </source>
</evidence>
<keyword evidence="1" id="KW-1133">Transmembrane helix</keyword>
<evidence type="ECO:0000313" key="3">
    <source>
        <dbReference type="Proteomes" id="UP001347796"/>
    </source>
</evidence>
<protein>
    <submittedName>
        <fullName evidence="2">Uncharacterized protein</fullName>
    </submittedName>
</protein>
<feature type="transmembrane region" description="Helical" evidence="1">
    <location>
        <begin position="27"/>
        <end position="46"/>
    </location>
</feature>
<name>A0AAN8KFW7_PATCE</name>
<gene>
    <name evidence="2" type="ORF">SNE40_001416</name>
</gene>
<evidence type="ECO:0000256" key="1">
    <source>
        <dbReference type="SAM" id="Phobius"/>
    </source>
</evidence>
<dbReference type="AlphaFoldDB" id="A0AAN8KFW7"/>
<keyword evidence="1" id="KW-0472">Membrane</keyword>
<proteinExistence type="predicted"/>
<organism evidence="2 3">
    <name type="scientific">Patella caerulea</name>
    <name type="common">Rayed Mediterranean limpet</name>
    <dbReference type="NCBI Taxonomy" id="87958"/>
    <lineage>
        <taxon>Eukaryota</taxon>
        <taxon>Metazoa</taxon>
        <taxon>Spiralia</taxon>
        <taxon>Lophotrochozoa</taxon>
        <taxon>Mollusca</taxon>
        <taxon>Gastropoda</taxon>
        <taxon>Patellogastropoda</taxon>
        <taxon>Patelloidea</taxon>
        <taxon>Patellidae</taxon>
        <taxon>Patella</taxon>
    </lineage>
</organism>
<keyword evidence="3" id="KW-1185">Reference proteome</keyword>
<sequence>MFALAGWTGSILVSTFNARVCMMLSGLVTLIGFVLNSLVVNMKYLFITHSLIAGDLPSIIKLKQNRTNKTVETFDVDRSYRYRNDGHSVLNTVESLIDT</sequence>
<comment type="caution">
    <text evidence="2">The sequence shown here is derived from an EMBL/GenBank/DDBJ whole genome shotgun (WGS) entry which is preliminary data.</text>
</comment>
<dbReference type="EMBL" id="JAZGQO010000001">
    <property type="protein sequence ID" value="KAK6196130.1"/>
    <property type="molecule type" value="Genomic_DNA"/>
</dbReference>
<accession>A0AAN8KFW7</accession>
<reference evidence="2 3" key="1">
    <citation type="submission" date="2024-01" db="EMBL/GenBank/DDBJ databases">
        <title>The genome of the rayed Mediterranean limpet Patella caerulea (Linnaeus, 1758).</title>
        <authorList>
            <person name="Anh-Thu Weber A."/>
            <person name="Halstead-Nussloch G."/>
        </authorList>
    </citation>
    <scope>NUCLEOTIDE SEQUENCE [LARGE SCALE GENOMIC DNA]</scope>
    <source>
        <strain evidence="2">AATW-2023a</strain>
        <tissue evidence="2">Whole specimen</tissue>
    </source>
</reference>
<dbReference type="Proteomes" id="UP001347796">
    <property type="component" value="Unassembled WGS sequence"/>
</dbReference>